<accession>A0A5D0MAK6</accession>
<dbReference type="Proteomes" id="UP000324143">
    <property type="component" value="Unassembled WGS sequence"/>
</dbReference>
<keyword evidence="3" id="KW-1185">Reference proteome</keyword>
<dbReference type="NCBIfam" id="TIGR03605">
    <property type="entry name" value="antibiot_sagB"/>
    <property type="match status" value="1"/>
</dbReference>
<dbReference type="GO" id="GO:0016491">
    <property type="term" value="F:oxidoreductase activity"/>
    <property type="evidence" value="ECO:0007669"/>
    <property type="project" value="InterPro"/>
</dbReference>
<name>A0A5D0MAK6_9BACT</name>
<dbReference type="Pfam" id="PF00881">
    <property type="entry name" value="Nitroreductase"/>
    <property type="match status" value="1"/>
</dbReference>
<dbReference type="InterPro" id="IPR052544">
    <property type="entry name" value="Bacteriocin_Proc_Enz"/>
</dbReference>
<dbReference type="EMBL" id="VSIX01000069">
    <property type="protein sequence ID" value="TYB30814.1"/>
    <property type="molecule type" value="Genomic_DNA"/>
</dbReference>
<dbReference type="InterPro" id="IPR029479">
    <property type="entry name" value="Nitroreductase"/>
</dbReference>
<feature type="domain" description="Nitroreductase" evidence="1">
    <location>
        <begin position="63"/>
        <end position="242"/>
    </location>
</feature>
<dbReference type="InterPro" id="IPR020051">
    <property type="entry name" value="SagB-type_dehydrogenase"/>
</dbReference>
<reference evidence="2" key="1">
    <citation type="submission" date="2019-08" db="EMBL/GenBank/DDBJ databases">
        <title>Genomic characterization of a novel candidate phylum (ARYD3) from a high temperature, high salinity tertiary oil reservoir in north central Oklahoma, USA.</title>
        <authorList>
            <person name="Youssef N.H."/>
            <person name="Yadav A."/>
            <person name="Elshahed M.S."/>
        </authorList>
    </citation>
    <scope>NUCLEOTIDE SEQUENCE [LARGE SCALE GENOMIC DNA]</scope>
    <source>
        <strain evidence="2">ARYD3</strain>
    </source>
</reference>
<protein>
    <submittedName>
        <fullName evidence="2">SagB/ThcOx family dehydrogenase</fullName>
    </submittedName>
</protein>
<proteinExistence type="predicted"/>
<sequence length="246" mass="28584">MGKIGKKFIKETKYENLEEKSDQEKGEKMPELQLDYDKNLEMIELPEFNDDIIKESSFTKIVNQRKSVREYSDEKISLRELSYLLWNTQGIKDEGKKWSFRTVPSAGARHSFETYLLINNVKKLKNGLYRYLPFDNKLVFLNGDKNFAQDMEKACFGQKMITQSAVTFIWAAHPYRMTWRYQQRGYRYLFMDAGHVCQNLYLSAESIGCGTCAIGAYDDDKVNGLIGLDGEKLFVIYMGTVGKKKE</sequence>
<gene>
    <name evidence="2" type="ORF">FXF47_07190</name>
</gene>
<dbReference type="Gene3D" id="3.40.109.10">
    <property type="entry name" value="NADH Oxidase"/>
    <property type="match status" value="1"/>
</dbReference>
<evidence type="ECO:0000259" key="1">
    <source>
        <dbReference type="Pfam" id="PF00881"/>
    </source>
</evidence>
<dbReference type="PANTHER" id="PTHR43745">
    <property type="entry name" value="NITROREDUCTASE MJ1384-RELATED"/>
    <property type="match status" value="1"/>
</dbReference>
<comment type="caution">
    <text evidence="2">The sequence shown here is derived from an EMBL/GenBank/DDBJ whole genome shotgun (WGS) entry which is preliminary data.</text>
</comment>
<evidence type="ECO:0000313" key="3">
    <source>
        <dbReference type="Proteomes" id="UP000324143"/>
    </source>
</evidence>
<evidence type="ECO:0000313" key="2">
    <source>
        <dbReference type="EMBL" id="TYB30814.1"/>
    </source>
</evidence>
<dbReference type="CDD" id="cd02142">
    <property type="entry name" value="McbC_SagB-like_oxidoreductase"/>
    <property type="match status" value="1"/>
</dbReference>
<dbReference type="PANTHER" id="PTHR43745:SF2">
    <property type="entry name" value="NITROREDUCTASE MJ1384-RELATED"/>
    <property type="match status" value="1"/>
</dbReference>
<organism evidence="2 3">
    <name type="scientific">Candidatus Mcinerneyibacterium aminivorans</name>
    <dbReference type="NCBI Taxonomy" id="2703815"/>
    <lineage>
        <taxon>Bacteria</taxon>
        <taxon>Candidatus Macinerneyibacteriota</taxon>
        <taxon>Candidatus Mcinerneyibacteria</taxon>
        <taxon>Candidatus Mcinerneyibacteriales</taxon>
        <taxon>Candidatus Mcinerneyibacteriaceae</taxon>
        <taxon>Candidatus Mcinerneyibacterium</taxon>
    </lineage>
</organism>
<dbReference type="AlphaFoldDB" id="A0A5D0MAK6"/>
<dbReference type="InterPro" id="IPR000415">
    <property type="entry name" value="Nitroreductase-like"/>
</dbReference>
<dbReference type="SUPFAM" id="SSF55469">
    <property type="entry name" value="FMN-dependent nitroreductase-like"/>
    <property type="match status" value="1"/>
</dbReference>